<organism evidence="1">
    <name type="scientific">Pyricularia oryzae (strain Y34)</name>
    <name type="common">Rice blast fungus</name>
    <name type="synonym">Magnaporthe oryzae</name>
    <dbReference type="NCBI Taxonomy" id="1143189"/>
    <lineage>
        <taxon>Eukaryota</taxon>
        <taxon>Fungi</taxon>
        <taxon>Dikarya</taxon>
        <taxon>Ascomycota</taxon>
        <taxon>Pezizomycotina</taxon>
        <taxon>Sordariomycetes</taxon>
        <taxon>Sordariomycetidae</taxon>
        <taxon>Magnaporthales</taxon>
        <taxon>Pyriculariaceae</taxon>
        <taxon>Pyricularia</taxon>
    </lineage>
</organism>
<dbReference type="EMBL" id="JH793502">
    <property type="protein sequence ID" value="ELQ34890.1"/>
    <property type="molecule type" value="Genomic_DNA"/>
</dbReference>
<sequence length="76" mass="8193">MDLEPRSICLCLAVSQVCGVHEEGGPTKRPIRLILLKSRKRTTSRARSLVVSALATVFQRTIDSAASPTRASNSAL</sequence>
<gene>
    <name evidence="1" type="ORF">OOU_Y34scaffold00744g54</name>
</gene>
<reference evidence="1" key="1">
    <citation type="journal article" date="2012" name="PLoS Genet.">
        <title>Comparative analysis of the genomes of two field isolates of the rice blast fungus Magnaporthe oryzae.</title>
        <authorList>
            <person name="Xue M."/>
            <person name="Yang J."/>
            <person name="Li Z."/>
            <person name="Hu S."/>
            <person name="Yao N."/>
            <person name="Dean R.A."/>
            <person name="Zhao W."/>
            <person name="Shen M."/>
            <person name="Zhang H."/>
            <person name="Li C."/>
            <person name="Liu L."/>
            <person name="Cao L."/>
            <person name="Xu X."/>
            <person name="Xing Y."/>
            <person name="Hsiang T."/>
            <person name="Zhang Z."/>
            <person name="Xu J.R."/>
            <person name="Peng Y.L."/>
        </authorList>
    </citation>
    <scope>NUCLEOTIDE SEQUENCE</scope>
    <source>
        <strain evidence="1">Y34</strain>
    </source>
</reference>
<accession>A0AA97NRB7</accession>
<protein>
    <submittedName>
        <fullName evidence="1">Uncharacterized protein</fullName>
    </submittedName>
</protein>
<name>A0AA97NRB7_PYRO3</name>
<proteinExistence type="predicted"/>
<dbReference type="AlphaFoldDB" id="A0AA97NRB7"/>
<evidence type="ECO:0000313" key="1">
    <source>
        <dbReference type="EMBL" id="ELQ34890.1"/>
    </source>
</evidence>
<dbReference type="Proteomes" id="UP000011086">
    <property type="component" value="Unassembled WGS sequence"/>
</dbReference>